<comment type="catalytic activity">
    <reaction evidence="2">
        <text>2 GTP = 3',3'-c-di-GMP + 2 diphosphate</text>
        <dbReference type="Rhea" id="RHEA:24898"/>
        <dbReference type="ChEBI" id="CHEBI:33019"/>
        <dbReference type="ChEBI" id="CHEBI:37565"/>
        <dbReference type="ChEBI" id="CHEBI:58805"/>
        <dbReference type="EC" id="2.7.7.65"/>
    </reaction>
</comment>
<dbReference type="SUPFAM" id="SSF55073">
    <property type="entry name" value="Nucleotide cyclase"/>
    <property type="match status" value="1"/>
</dbReference>
<feature type="domain" description="GGDEF" evidence="3">
    <location>
        <begin position="1"/>
        <end position="56"/>
    </location>
</feature>
<dbReference type="PANTHER" id="PTHR45138:SF9">
    <property type="entry name" value="DIGUANYLATE CYCLASE DGCM-RELATED"/>
    <property type="match status" value="1"/>
</dbReference>
<sequence length="56" mass="6226">MIADREIPKLGDRKITASIGVAQLRDDDESLDHAIQRADAALYSAKHSGRNCWRSC</sequence>
<dbReference type="Proteomes" id="UP000019205">
    <property type="component" value="Chromosome"/>
</dbReference>
<dbReference type="GO" id="GO:1902201">
    <property type="term" value="P:negative regulation of bacterial-type flagellum-dependent cell motility"/>
    <property type="evidence" value="ECO:0007669"/>
    <property type="project" value="TreeGrafter"/>
</dbReference>
<dbReference type="EMBL" id="AAOA02000001">
    <property type="protein sequence ID" value="ESZ89414.1"/>
    <property type="molecule type" value="Genomic_DNA"/>
</dbReference>
<dbReference type="HOGENOM" id="CLU_3006433_0_0_6"/>
<protein>
    <recommendedName>
        <fullName evidence="1">diguanylate cyclase</fullName>
        <ecNumber evidence="1">2.7.7.65</ecNumber>
    </recommendedName>
</protein>
<evidence type="ECO:0000313" key="4">
    <source>
        <dbReference type="EMBL" id="ESZ89414.1"/>
    </source>
</evidence>
<dbReference type="Pfam" id="PF00990">
    <property type="entry name" value="GGDEF"/>
    <property type="match status" value="1"/>
</dbReference>
<evidence type="ECO:0000256" key="1">
    <source>
        <dbReference type="ARBA" id="ARBA00012528"/>
    </source>
</evidence>
<name>V7HV16_9GAMM</name>
<dbReference type="InterPro" id="IPR029787">
    <property type="entry name" value="Nucleotide_cyclase"/>
</dbReference>
<evidence type="ECO:0000259" key="3">
    <source>
        <dbReference type="PROSITE" id="PS50887"/>
    </source>
</evidence>
<reference evidence="4 5" key="1">
    <citation type="journal article" date="2007" name="Proc. Natl. Acad. Sci. U.S.A.">
        <title>Characterization of a marine gammaproteobacterium capable of aerobic anoxygenic photosynthesis.</title>
        <authorList>
            <person name="Fuchs B.M."/>
            <person name="Spring S."/>
            <person name="Teeling H."/>
            <person name="Quast C."/>
            <person name="Wulf J."/>
            <person name="Schattenhofer M."/>
            <person name="Yan S."/>
            <person name="Ferriera S."/>
            <person name="Johnson J."/>
            <person name="Glockner F.O."/>
            <person name="Amann R."/>
        </authorList>
    </citation>
    <scope>NUCLEOTIDE SEQUENCE [LARGE SCALE GENOMIC DNA]</scope>
    <source>
        <strain evidence="4">KT71</strain>
    </source>
</reference>
<organism evidence="4 5">
    <name type="scientific">Congregibacter litoralis KT71</name>
    <dbReference type="NCBI Taxonomy" id="314285"/>
    <lineage>
        <taxon>Bacteria</taxon>
        <taxon>Pseudomonadati</taxon>
        <taxon>Pseudomonadota</taxon>
        <taxon>Gammaproteobacteria</taxon>
        <taxon>Cellvibrionales</taxon>
        <taxon>Halieaceae</taxon>
        <taxon>Congregibacter</taxon>
    </lineage>
</organism>
<dbReference type="InterPro" id="IPR050469">
    <property type="entry name" value="Diguanylate_Cyclase"/>
</dbReference>
<proteinExistence type="predicted"/>
<evidence type="ECO:0000313" key="5">
    <source>
        <dbReference type="Proteomes" id="UP000019205"/>
    </source>
</evidence>
<gene>
    <name evidence="4" type="ORF">KT71_002002</name>
</gene>
<evidence type="ECO:0000256" key="2">
    <source>
        <dbReference type="ARBA" id="ARBA00034247"/>
    </source>
</evidence>
<dbReference type="GO" id="GO:0043709">
    <property type="term" value="P:cell adhesion involved in single-species biofilm formation"/>
    <property type="evidence" value="ECO:0007669"/>
    <property type="project" value="TreeGrafter"/>
</dbReference>
<dbReference type="AlphaFoldDB" id="V7HV16"/>
<dbReference type="PROSITE" id="PS50887">
    <property type="entry name" value="GGDEF"/>
    <property type="match status" value="1"/>
</dbReference>
<dbReference type="OrthoDB" id="9180959at2"/>
<dbReference type="GO" id="GO:0005886">
    <property type="term" value="C:plasma membrane"/>
    <property type="evidence" value="ECO:0007669"/>
    <property type="project" value="TreeGrafter"/>
</dbReference>
<dbReference type="STRING" id="314285.KT71_002002"/>
<dbReference type="InterPro" id="IPR043128">
    <property type="entry name" value="Rev_trsase/Diguanyl_cyclase"/>
</dbReference>
<keyword evidence="5" id="KW-1185">Reference proteome</keyword>
<dbReference type="GO" id="GO:0052621">
    <property type="term" value="F:diguanylate cyclase activity"/>
    <property type="evidence" value="ECO:0007669"/>
    <property type="project" value="UniProtKB-EC"/>
</dbReference>
<comment type="caution">
    <text evidence="4">The sequence shown here is derived from an EMBL/GenBank/DDBJ whole genome shotgun (WGS) entry which is preliminary data.</text>
</comment>
<dbReference type="Gene3D" id="3.30.70.270">
    <property type="match status" value="1"/>
</dbReference>
<dbReference type="InterPro" id="IPR000160">
    <property type="entry name" value="GGDEF_dom"/>
</dbReference>
<dbReference type="EC" id="2.7.7.65" evidence="1"/>
<dbReference type="PANTHER" id="PTHR45138">
    <property type="entry name" value="REGULATORY COMPONENTS OF SENSORY TRANSDUCTION SYSTEM"/>
    <property type="match status" value="1"/>
</dbReference>
<reference evidence="4 5" key="2">
    <citation type="journal article" date="2009" name="PLoS ONE">
        <title>The photosynthetic apparatus and its regulation in the aerobic gammaproteobacterium Congregibacter litoralis gen. nov., sp. nov.</title>
        <authorList>
            <person name="Spring S."/>
            <person name="Lunsdorf H."/>
            <person name="Fuchs B.M."/>
            <person name="Tindall B.J."/>
        </authorList>
    </citation>
    <scope>NUCLEOTIDE SEQUENCE [LARGE SCALE GENOMIC DNA]</scope>
    <source>
        <strain evidence="4">KT71</strain>
    </source>
</reference>
<accession>V7HV16</accession>